<evidence type="ECO:0000256" key="5">
    <source>
        <dbReference type="SAM" id="SignalP"/>
    </source>
</evidence>
<protein>
    <submittedName>
        <fullName evidence="7">Autotransporter assembly complex family protein</fullName>
    </submittedName>
</protein>
<keyword evidence="5" id="KW-0732">Signal</keyword>
<proteinExistence type="predicted"/>
<gene>
    <name evidence="7" type="ORF">GCM10009093_18870</name>
</gene>
<feature type="chain" id="PRO_5045037761" evidence="5">
    <location>
        <begin position="27"/>
        <end position="813"/>
    </location>
</feature>
<dbReference type="InterPro" id="IPR039910">
    <property type="entry name" value="D15-like"/>
</dbReference>
<dbReference type="EMBL" id="BAAAEJ010000007">
    <property type="protein sequence ID" value="GAA0392499.1"/>
    <property type="molecule type" value="Genomic_DNA"/>
</dbReference>
<evidence type="ECO:0000313" key="8">
    <source>
        <dbReference type="Proteomes" id="UP001500791"/>
    </source>
</evidence>
<accession>A0ABP3I6N2</accession>
<dbReference type="PROSITE" id="PS51257">
    <property type="entry name" value="PROKAR_LIPOPROTEIN"/>
    <property type="match status" value="1"/>
</dbReference>
<feature type="region of interest" description="Disordered" evidence="4">
    <location>
        <begin position="366"/>
        <end position="407"/>
    </location>
</feature>
<dbReference type="RefSeq" id="WP_243862842.1">
    <property type="nucleotide sequence ID" value="NZ_BAAAEJ010000007.1"/>
</dbReference>
<evidence type="ECO:0000313" key="7">
    <source>
        <dbReference type="EMBL" id="GAA0392499.1"/>
    </source>
</evidence>
<feature type="compositionally biased region" description="Polar residues" evidence="4">
    <location>
        <begin position="298"/>
        <end position="313"/>
    </location>
</feature>
<comment type="subcellular location">
    <subcellularLocation>
        <location evidence="1">Membrane</location>
    </subcellularLocation>
</comment>
<organism evidence="7 8">
    <name type="scientific">Brevundimonas terrae</name>
    <dbReference type="NCBI Taxonomy" id="363631"/>
    <lineage>
        <taxon>Bacteria</taxon>
        <taxon>Pseudomonadati</taxon>
        <taxon>Pseudomonadota</taxon>
        <taxon>Alphaproteobacteria</taxon>
        <taxon>Caulobacterales</taxon>
        <taxon>Caulobacteraceae</taxon>
        <taxon>Brevundimonas</taxon>
    </lineage>
</organism>
<dbReference type="PANTHER" id="PTHR12815:SF42">
    <property type="entry name" value="BACTERIAL SURFACE ANTIGEN (D15) DOMAIN-CONTAINING PROTEIN"/>
    <property type="match status" value="1"/>
</dbReference>
<comment type="caution">
    <text evidence="7">The sequence shown here is derived from an EMBL/GenBank/DDBJ whole genome shotgun (WGS) entry which is preliminary data.</text>
</comment>
<feature type="region of interest" description="Disordered" evidence="4">
    <location>
        <begin position="140"/>
        <end position="165"/>
    </location>
</feature>
<name>A0ABP3I6N2_9CAUL</name>
<evidence type="ECO:0000256" key="3">
    <source>
        <dbReference type="ARBA" id="ARBA00023136"/>
    </source>
</evidence>
<keyword evidence="3" id="KW-0472">Membrane</keyword>
<evidence type="ECO:0000256" key="1">
    <source>
        <dbReference type="ARBA" id="ARBA00004370"/>
    </source>
</evidence>
<dbReference type="Gene3D" id="3.10.20.310">
    <property type="entry name" value="membrane protein fhac"/>
    <property type="match status" value="1"/>
</dbReference>
<sequence length="813" mass="88183">MTARHGFLFSSVAACALIASATPSFAEQARATFEFCTPDKTNYGDLDDRLRQAIGEAGGNELATASRRRASAERAIELATELLRSEGYYGGYVSLNDASNTNAPPRLCINPGTRFTVSDPTIEWSDSLLLVNITNRPASLADEANAPPSTASDIAPPNDPDSNRTVTYDTRVFDAAPPVRLAEGRNEARDVVADARKAIQLEGKPARAEDIISAESRILRALREDGFADARAHPRQVHVIHPDLRPDSPASRIDPETGEVLDVPSADAEATTPGNETIATLADRLHEELIGSTPPPQSASDGSEASNGEQPTGTDPEATVPLTPILVPESQRYAGHAGNVAIPHFVIQAGQLVRLKEDVLLLGTESTPSARNASAPREESTGETQEDQSTARTAPDADEPPKTRTRPQFVQSLVTWKEGDIYSPELLNRLEKDLSDTGVYNSVSVNLERQPMRIQTIENGVAGPVRNNTPDEGALREVQVQLVDRDKKLLEAGLSYATLDGVGIDLMQSQFNRFGRADTLRYILRVADIDSRIGLDWTRPHFRKRGRTISASAFVVNEITDAYERQALTFDADVSERRGEKWWASVGLGLDTGRYAEVRYDPITQQALNLDRDLAIVTLRGAMRTDQSNDPLDPTQGWKASLSVQPTAVTGEDTVFFLRTVGDASAYYGLGENDATVLAGRVKVGSIVGGDELIIPSSRLMYSGGGGSVRGYSYQSINPRLPDNTPRGGLGLFEASFEVRRDVRDNWQAVAFIDAGAVGFEATPNLSNMRYGAGVGVRYKLPFGPIRADVAFPLNKREGDSDFQLYISIGQSF</sequence>
<evidence type="ECO:0000256" key="4">
    <source>
        <dbReference type="SAM" id="MobiDB-lite"/>
    </source>
</evidence>
<feature type="domain" description="Bacterial surface antigen (D15)" evidence="6">
    <location>
        <begin position="512"/>
        <end position="813"/>
    </location>
</feature>
<dbReference type="Pfam" id="PF01103">
    <property type="entry name" value="Omp85"/>
    <property type="match status" value="1"/>
</dbReference>
<dbReference type="Gene3D" id="2.40.160.50">
    <property type="entry name" value="membrane protein fhac: a member of the omp85/tpsb transporter family"/>
    <property type="match status" value="1"/>
</dbReference>
<dbReference type="Proteomes" id="UP001500791">
    <property type="component" value="Unassembled WGS sequence"/>
</dbReference>
<keyword evidence="2" id="KW-1134">Transmembrane beta strand</keyword>
<feature type="signal peptide" evidence="5">
    <location>
        <begin position="1"/>
        <end position="26"/>
    </location>
</feature>
<dbReference type="InterPro" id="IPR000184">
    <property type="entry name" value="Bac_surfAg_D15"/>
</dbReference>
<evidence type="ECO:0000256" key="2">
    <source>
        <dbReference type="ARBA" id="ARBA00022452"/>
    </source>
</evidence>
<reference evidence="8" key="1">
    <citation type="journal article" date="2019" name="Int. J. Syst. Evol. Microbiol.">
        <title>The Global Catalogue of Microorganisms (GCM) 10K type strain sequencing project: providing services to taxonomists for standard genome sequencing and annotation.</title>
        <authorList>
            <consortium name="The Broad Institute Genomics Platform"/>
            <consortium name="The Broad Institute Genome Sequencing Center for Infectious Disease"/>
            <person name="Wu L."/>
            <person name="Ma J."/>
        </authorList>
    </citation>
    <scope>NUCLEOTIDE SEQUENCE [LARGE SCALE GENOMIC DNA]</scope>
    <source>
        <strain evidence="8">JCM 13476</strain>
    </source>
</reference>
<dbReference type="PANTHER" id="PTHR12815">
    <property type="entry name" value="SORTING AND ASSEMBLY MACHINERY SAMM50 PROTEIN FAMILY MEMBER"/>
    <property type="match status" value="1"/>
</dbReference>
<keyword evidence="8" id="KW-1185">Reference proteome</keyword>
<evidence type="ECO:0000259" key="6">
    <source>
        <dbReference type="Pfam" id="PF01103"/>
    </source>
</evidence>
<keyword evidence="2" id="KW-0812">Transmembrane</keyword>
<feature type="region of interest" description="Disordered" evidence="4">
    <location>
        <begin position="289"/>
        <end position="320"/>
    </location>
</feature>